<evidence type="ECO:0000313" key="2">
    <source>
        <dbReference type="Proteomes" id="UP001501747"/>
    </source>
</evidence>
<protein>
    <submittedName>
        <fullName evidence="1">Uncharacterized protein</fullName>
    </submittedName>
</protein>
<sequence>MENVLNKLALVVVTPPESDWDAAELRVLVDGRDIARECFDAGPNYDPDYVLGEAGRLAPGDEPRTVRIAEAECIAECCGALSVRMRREDSEIVWYDWENTSDRAEVPTEEFRFSAAQYEAELERASRDRSWEWPARTLSRLLQEALRADPGVLGDWDSELCFAIPRDASVELTFYTPPHTPRGAYYHLSRMIGVTDEPAEEQVKRVLAGLRARDPRDEAMILGGSAGAGALRGVRYRDRY</sequence>
<comment type="caution">
    <text evidence="1">The sequence shown here is derived from an EMBL/GenBank/DDBJ whole genome shotgun (WGS) entry which is preliminary data.</text>
</comment>
<name>A0ABP7QRU3_9PSEU</name>
<organism evidence="1 2">
    <name type="scientific">Allokutzneria multivorans</name>
    <dbReference type="NCBI Taxonomy" id="1142134"/>
    <lineage>
        <taxon>Bacteria</taxon>
        <taxon>Bacillati</taxon>
        <taxon>Actinomycetota</taxon>
        <taxon>Actinomycetes</taxon>
        <taxon>Pseudonocardiales</taxon>
        <taxon>Pseudonocardiaceae</taxon>
        <taxon>Allokutzneria</taxon>
    </lineage>
</organism>
<proteinExistence type="predicted"/>
<evidence type="ECO:0000313" key="1">
    <source>
        <dbReference type="EMBL" id="GAA3986798.1"/>
    </source>
</evidence>
<keyword evidence="2" id="KW-1185">Reference proteome</keyword>
<gene>
    <name evidence="1" type="ORF">GCM10022247_01420</name>
</gene>
<dbReference type="Proteomes" id="UP001501747">
    <property type="component" value="Unassembled WGS sequence"/>
</dbReference>
<accession>A0ABP7QRU3</accession>
<dbReference type="EMBL" id="BAABAL010000003">
    <property type="protein sequence ID" value="GAA3986798.1"/>
    <property type="molecule type" value="Genomic_DNA"/>
</dbReference>
<reference evidence="2" key="1">
    <citation type="journal article" date="2019" name="Int. J. Syst. Evol. Microbiol.">
        <title>The Global Catalogue of Microorganisms (GCM) 10K type strain sequencing project: providing services to taxonomists for standard genome sequencing and annotation.</title>
        <authorList>
            <consortium name="The Broad Institute Genomics Platform"/>
            <consortium name="The Broad Institute Genome Sequencing Center for Infectious Disease"/>
            <person name="Wu L."/>
            <person name="Ma J."/>
        </authorList>
    </citation>
    <scope>NUCLEOTIDE SEQUENCE [LARGE SCALE GENOMIC DNA]</scope>
    <source>
        <strain evidence="2">JCM 17342</strain>
    </source>
</reference>